<evidence type="ECO:0000313" key="1">
    <source>
        <dbReference type="EMBL" id="CRK94809.1"/>
    </source>
</evidence>
<proteinExistence type="predicted"/>
<protein>
    <submittedName>
        <fullName evidence="1">CLUMA_CG008303, isoform A</fullName>
    </submittedName>
</protein>
<sequence length="80" mass="9209">MVLRQHCVKVNSHEGSQLKDIKRTFRDCKHVKGEMDLLLGLNRDLLKVTNQLCFFDPNEGLSNVECFTANVFHISLVHVK</sequence>
<keyword evidence="2" id="KW-1185">Reference proteome</keyword>
<dbReference type="Proteomes" id="UP000183832">
    <property type="component" value="Unassembled WGS sequence"/>
</dbReference>
<accession>A0A1J1I8R2</accession>
<organism evidence="1 2">
    <name type="scientific">Clunio marinus</name>
    <dbReference type="NCBI Taxonomy" id="568069"/>
    <lineage>
        <taxon>Eukaryota</taxon>
        <taxon>Metazoa</taxon>
        <taxon>Ecdysozoa</taxon>
        <taxon>Arthropoda</taxon>
        <taxon>Hexapoda</taxon>
        <taxon>Insecta</taxon>
        <taxon>Pterygota</taxon>
        <taxon>Neoptera</taxon>
        <taxon>Endopterygota</taxon>
        <taxon>Diptera</taxon>
        <taxon>Nematocera</taxon>
        <taxon>Chironomoidea</taxon>
        <taxon>Chironomidae</taxon>
        <taxon>Clunio</taxon>
    </lineage>
</organism>
<reference evidence="1 2" key="1">
    <citation type="submission" date="2015-04" db="EMBL/GenBank/DDBJ databases">
        <authorList>
            <person name="Syromyatnikov M.Y."/>
            <person name="Popov V.N."/>
        </authorList>
    </citation>
    <scope>NUCLEOTIDE SEQUENCE [LARGE SCALE GENOMIC DNA]</scope>
</reference>
<dbReference type="EMBL" id="CVRI01000040">
    <property type="protein sequence ID" value="CRK94809.1"/>
    <property type="molecule type" value="Genomic_DNA"/>
</dbReference>
<evidence type="ECO:0000313" key="2">
    <source>
        <dbReference type="Proteomes" id="UP000183832"/>
    </source>
</evidence>
<dbReference type="AlphaFoldDB" id="A0A1J1I8R2"/>
<gene>
    <name evidence="1" type="ORF">CLUMA_CG008303</name>
</gene>
<name>A0A1J1I8R2_9DIPT</name>